<keyword evidence="1" id="KW-0812">Transmembrane</keyword>
<dbReference type="EMBL" id="KN822080">
    <property type="protein sequence ID" value="KIM58878.1"/>
    <property type="molecule type" value="Genomic_DNA"/>
</dbReference>
<dbReference type="InParanoid" id="A0A0C2ZAH4"/>
<keyword evidence="3" id="KW-1185">Reference proteome</keyword>
<dbReference type="Proteomes" id="UP000053989">
    <property type="component" value="Unassembled WGS sequence"/>
</dbReference>
<feature type="transmembrane region" description="Helical" evidence="1">
    <location>
        <begin position="32"/>
        <end position="52"/>
    </location>
</feature>
<feature type="transmembrane region" description="Helical" evidence="1">
    <location>
        <begin position="95"/>
        <end position="116"/>
    </location>
</feature>
<dbReference type="STRING" id="1036808.A0A0C2ZAH4"/>
<reference evidence="3" key="2">
    <citation type="submission" date="2015-01" db="EMBL/GenBank/DDBJ databases">
        <title>Evolutionary Origins and Diversification of the Mycorrhizal Mutualists.</title>
        <authorList>
            <consortium name="DOE Joint Genome Institute"/>
            <consortium name="Mycorrhizal Genomics Consortium"/>
            <person name="Kohler A."/>
            <person name="Kuo A."/>
            <person name="Nagy L.G."/>
            <person name="Floudas D."/>
            <person name="Copeland A."/>
            <person name="Barry K.W."/>
            <person name="Cichocki N."/>
            <person name="Veneault-Fourrey C."/>
            <person name="LaButti K."/>
            <person name="Lindquist E.A."/>
            <person name="Lipzen A."/>
            <person name="Lundell T."/>
            <person name="Morin E."/>
            <person name="Murat C."/>
            <person name="Riley R."/>
            <person name="Ohm R."/>
            <person name="Sun H."/>
            <person name="Tunlid A."/>
            <person name="Henrissat B."/>
            <person name="Grigoriev I.V."/>
            <person name="Hibbett D.S."/>
            <person name="Martin F."/>
        </authorList>
    </citation>
    <scope>NUCLEOTIDE SEQUENCE [LARGE SCALE GENOMIC DNA]</scope>
    <source>
        <strain evidence="3">Foug A</strain>
    </source>
</reference>
<feature type="transmembrane region" description="Helical" evidence="1">
    <location>
        <begin position="251"/>
        <end position="269"/>
    </location>
</feature>
<reference evidence="2 3" key="1">
    <citation type="submission" date="2014-04" db="EMBL/GenBank/DDBJ databases">
        <authorList>
            <consortium name="DOE Joint Genome Institute"/>
            <person name="Kuo A."/>
            <person name="Kohler A."/>
            <person name="Nagy L.G."/>
            <person name="Floudas D."/>
            <person name="Copeland A."/>
            <person name="Barry K.W."/>
            <person name="Cichocki N."/>
            <person name="Veneault-Fourrey C."/>
            <person name="LaButti K."/>
            <person name="Lindquist E.A."/>
            <person name="Lipzen A."/>
            <person name="Lundell T."/>
            <person name="Morin E."/>
            <person name="Murat C."/>
            <person name="Sun H."/>
            <person name="Tunlid A."/>
            <person name="Henrissat B."/>
            <person name="Grigoriev I.V."/>
            <person name="Hibbett D.S."/>
            <person name="Martin F."/>
            <person name="Nordberg H.P."/>
            <person name="Cantor M.N."/>
            <person name="Hua S.X."/>
        </authorList>
    </citation>
    <scope>NUCLEOTIDE SEQUENCE [LARGE SCALE GENOMIC DNA]</scope>
    <source>
        <strain evidence="2 3">Foug A</strain>
    </source>
</reference>
<keyword evidence="1" id="KW-0472">Membrane</keyword>
<organism evidence="2 3">
    <name type="scientific">Scleroderma citrinum Foug A</name>
    <dbReference type="NCBI Taxonomy" id="1036808"/>
    <lineage>
        <taxon>Eukaryota</taxon>
        <taxon>Fungi</taxon>
        <taxon>Dikarya</taxon>
        <taxon>Basidiomycota</taxon>
        <taxon>Agaricomycotina</taxon>
        <taxon>Agaricomycetes</taxon>
        <taxon>Agaricomycetidae</taxon>
        <taxon>Boletales</taxon>
        <taxon>Sclerodermatineae</taxon>
        <taxon>Sclerodermataceae</taxon>
        <taxon>Scleroderma</taxon>
    </lineage>
</organism>
<sequence length="337" mass="37862">MDGPPTSFLNPAVYLNYLDPNAAFDYEVTRNVYIATLGAMIWDILSCVQQDWKLLRISKPQPVFFAYYLSRLGTLSFTIFYVLDYTGPIENCQKLLNFSTACFFVSVASTDFLFLARVCAVYCHKKPIYITFILLWIVDVGVLCLFFTGLEVIPIANTKHCINVSKNEYVAASLLVSILFDTMVYIFVTAKLLSTRNSSEKKTTWRTIFSGGSLPRLSRAIMQGGQQYYLIKVVGSMMMIFFWLVPSIPSVYRHVVAVPFVGIASSMACRVYRKLKLELVDEGERQRIQGVTADAMFTTCVQVAPLTEVLITKDVEAATCDSSKPCGRSDSNYPDCT</sequence>
<protein>
    <recommendedName>
        <fullName evidence="4">G-protein coupled receptors family 1 profile domain-containing protein</fullName>
    </recommendedName>
</protein>
<feature type="transmembrane region" description="Helical" evidence="1">
    <location>
        <begin position="64"/>
        <end position="83"/>
    </location>
</feature>
<evidence type="ECO:0008006" key="4">
    <source>
        <dbReference type="Google" id="ProtNLM"/>
    </source>
</evidence>
<evidence type="ECO:0000313" key="2">
    <source>
        <dbReference type="EMBL" id="KIM58878.1"/>
    </source>
</evidence>
<dbReference type="OrthoDB" id="3038990at2759"/>
<accession>A0A0C2ZAH4</accession>
<feature type="transmembrane region" description="Helical" evidence="1">
    <location>
        <begin position="228"/>
        <end position="245"/>
    </location>
</feature>
<evidence type="ECO:0000313" key="3">
    <source>
        <dbReference type="Proteomes" id="UP000053989"/>
    </source>
</evidence>
<name>A0A0C2ZAH4_9AGAM</name>
<evidence type="ECO:0000256" key="1">
    <source>
        <dbReference type="SAM" id="Phobius"/>
    </source>
</evidence>
<dbReference type="HOGENOM" id="CLU_060549_1_0_1"/>
<gene>
    <name evidence="2" type="ORF">SCLCIDRAFT_1218227</name>
</gene>
<keyword evidence="1" id="KW-1133">Transmembrane helix</keyword>
<proteinExistence type="predicted"/>
<dbReference type="AlphaFoldDB" id="A0A0C2ZAH4"/>
<feature type="transmembrane region" description="Helical" evidence="1">
    <location>
        <begin position="128"/>
        <end position="149"/>
    </location>
</feature>
<feature type="transmembrane region" description="Helical" evidence="1">
    <location>
        <begin position="169"/>
        <end position="193"/>
    </location>
</feature>